<dbReference type="PANTHER" id="PTHR34296:SF2">
    <property type="entry name" value="ABC TRANSPORTER GUANOSINE-BINDING PROTEIN NUPN"/>
    <property type="match status" value="1"/>
</dbReference>
<keyword evidence="10" id="KW-1185">Reference proteome</keyword>
<dbReference type="Pfam" id="PF02608">
    <property type="entry name" value="Bmp"/>
    <property type="match status" value="1"/>
</dbReference>
<dbReference type="InterPro" id="IPR050957">
    <property type="entry name" value="BMP_lipoprotein"/>
</dbReference>
<comment type="similarity">
    <text evidence="2">Belongs to the BMP lipoprotein family.</text>
</comment>
<comment type="subcellular location">
    <subcellularLocation>
        <location evidence="1">Cell membrane</location>
        <topology evidence="1">Lipid-anchor</topology>
    </subcellularLocation>
</comment>
<dbReference type="InterPro" id="IPR028082">
    <property type="entry name" value="Peripla_BP_I"/>
</dbReference>
<proteinExistence type="inferred from homology"/>
<reference evidence="9" key="1">
    <citation type="journal article" date="2014" name="Int. J. Syst. Evol. Microbiol.">
        <title>Complete genome sequence of Corynebacterium casei LMG S-19264T (=DSM 44701T), isolated from a smear-ripened cheese.</title>
        <authorList>
            <consortium name="US DOE Joint Genome Institute (JGI-PGF)"/>
            <person name="Walter F."/>
            <person name="Albersmeier A."/>
            <person name="Kalinowski J."/>
            <person name="Ruckert C."/>
        </authorList>
    </citation>
    <scope>NUCLEOTIDE SEQUENCE</scope>
    <source>
        <strain evidence="9">CGMCC 1.6333</strain>
    </source>
</reference>
<dbReference type="PANTHER" id="PTHR34296">
    <property type="entry name" value="TRANSCRIPTIONAL ACTIVATOR PROTEIN MED"/>
    <property type="match status" value="1"/>
</dbReference>
<evidence type="ECO:0000256" key="3">
    <source>
        <dbReference type="ARBA" id="ARBA00022475"/>
    </source>
</evidence>
<accession>A0A917WWY5</accession>
<keyword evidence="4 7" id="KW-0732">Signal</keyword>
<gene>
    <name evidence="9" type="ORF">GCM10011351_23820</name>
</gene>
<evidence type="ECO:0000256" key="1">
    <source>
        <dbReference type="ARBA" id="ARBA00004193"/>
    </source>
</evidence>
<evidence type="ECO:0000256" key="6">
    <source>
        <dbReference type="ARBA" id="ARBA00023288"/>
    </source>
</evidence>
<dbReference type="EMBL" id="BMLG01000015">
    <property type="protein sequence ID" value="GGM36895.1"/>
    <property type="molecule type" value="Genomic_DNA"/>
</dbReference>
<sequence length="322" mass="35035">MSNKYFFSMIIAISLLMIVGCAQQEETNIDTVNDKVKIGIMLSDVGLGDQSFSDLAFNGLIQARDELDIVFDYREIATTETYEQGLRELVEQDNDLIIGLGYMVQEGLEVVAKDNPDQQFLLIDSVSTLENVTSVMFKVDEASYLAGIVAAETTETDHIGFVGGQDVELIQTFYNGFEAGAQSVNPEIQIEKAYAGTFGDEKLGASIAGEMVEQGADVLFAAAGLTGVGLLKEAQDQNAYAIGVDTDQYFYAEDAIITSVMKNVDNVIYRLAKQLVNGEKIESDLLEFGIANEGVGLATLRVADFPPRVHQQIKAAKEAFSN</sequence>
<dbReference type="Proteomes" id="UP000618460">
    <property type="component" value="Unassembled WGS sequence"/>
</dbReference>
<dbReference type="InterPro" id="IPR003760">
    <property type="entry name" value="PnrA-like"/>
</dbReference>
<dbReference type="RefSeq" id="WP_117157147.1">
    <property type="nucleotide sequence ID" value="NZ_BMLG01000015.1"/>
</dbReference>
<keyword evidence="5" id="KW-0472">Membrane</keyword>
<evidence type="ECO:0000313" key="9">
    <source>
        <dbReference type="EMBL" id="GGM36895.1"/>
    </source>
</evidence>
<feature type="signal peptide" evidence="7">
    <location>
        <begin position="1"/>
        <end position="24"/>
    </location>
</feature>
<feature type="domain" description="ABC transporter substrate-binding protein PnrA-like" evidence="8">
    <location>
        <begin position="41"/>
        <end position="301"/>
    </location>
</feature>
<name>A0A917WWY5_9BACI</name>
<keyword evidence="3" id="KW-1003">Cell membrane</keyword>
<dbReference type="PROSITE" id="PS51257">
    <property type="entry name" value="PROKAR_LIPOPROTEIN"/>
    <property type="match status" value="1"/>
</dbReference>
<dbReference type="Gene3D" id="3.40.50.2300">
    <property type="match status" value="2"/>
</dbReference>
<evidence type="ECO:0000259" key="8">
    <source>
        <dbReference type="Pfam" id="PF02608"/>
    </source>
</evidence>
<keyword evidence="6" id="KW-0449">Lipoprotein</keyword>
<dbReference type="AlphaFoldDB" id="A0A917WWY5"/>
<comment type="caution">
    <text evidence="9">The sequence shown here is derived from an EMBL/GenBank/DDBJ whole genome shotgun (WGS) entry which is preliminary data.</text>
</comment>
<evidence type="ECO:0000256" key="5">
    <source>
        <dbReference type="ARBA" id="ARBA00023136"/>
    </source>
</evidence>
<organism evidence="9 10">
    <name type="scientific">Paraliobacillus quinghaiensis</name>
    <dbReference type="NCBI Taxonomy" id="470815"/>
    <lineage>
        <taxon>Bacteria</taxon>
        <taxon>Bacillati</taxon>
        <taxon>Bacillota</taxon>
        <taxon>Bacilli</taxon>
        <taxon>Bacillales</taxon>
        <taxon>Bacillaceae</taxon>
        <taxon>Paraliobacillus</taxon>
    </lineage>
</organism>
<dbReference type="CDD" id="cd06354">
    <property type="entry name" value="PBP1_PrnA-like"/>
    <property type="match status" value="1"/>
</dbReference>
<evidence type="ECO:0000313" key="10">
    <source>
        <dbReference type="Proteomes" id="UP000618460"/>
    </source>
</evidence>
<evidence type="ECO:0000256" key="2">
    <source>
        <dbReference type="ARBA" id="ARBA00008610"/>
    </source>
</evidence>
<dbReference type="SUPFAM" id="SSF53822">
    <property type="entry name" value="Periplasmic binding protein-like I"/>
    <property type="match status" value="1"/>
</dbReference>
<feature type="chain" id="PRO_5037572878" evidence="7">
    <location>
        <begin position="25"/>
        <end position="322"/>
    </location>
</feature>
<evidence type="ECO:0000256" key="4">
    <source>
        <dbReference type="ARBA" id="ARBA00022729"/>
    </source>
</evidence>
<dbReference type="GO" id="GO:0005886">
    <property type="term" value="C:plasma membrane"/>
    <property type="evidence" value="ECO:0007669"/>
    <property type="project" value="UniProtKB-SubCell"/>
</dbReference>
<evidence type="ECO:0000256" key="7">
    <source>
        <dbReference type="SAM" id="SignalP"/>
    </source>
</evidence>
<protein>
    <submittedName>
        <fullName evidence="9">BMP family ABC transporter substrate-binding protein</fullName>
    </submittedName>
</protein>
<reference evidence="9" key="2">
    <citation type="submission" date="2020-09" db="EMBL/GenBank/DDBJ databases">
        <authorList>
            <person name="Sun Q."/>
            <person name="Zhou Y."/>
        </authorList>
    </citation>
    <scope>NUCLEOTIDE SEQUENCE</scope>
    <source>
        <strain evidence="9">CGMCC 1.6333</strain>
    </source>
</reference>
<dbReference type="OrthoDB" id="9784230at2"/>